<sequence length="133" mass="15982">MGSDYYIHIYLEIEHTGGRCYIELPIARGYFCDCAWGIYDKDEDDEPYWHGEEASDLRKQLEKFMLKPRPDVIIYADKKYKSDFLQEKYEPIIVKKLEEKTPKKIRFEDTGKLQTLDDIITITRFELRYEPNL</sequence>
<evidence type="ECO:0000313" key="1">
    <source>
        <dbReference type="EMBL" id="QHT84178.1"/>
    </source>
</evidence>
<dbReference type="EMBL" id="MN740016">
    <property type="protein sequence ID" value="QHT84178.1"/>
    <property type="molecule type" value="Genomic_DNA"/>
</dbReference>
<dbReference type="AlphaFoldDB" id="A0A6C0HTU4"/>
<protein>
    <submittedName>
        <fullName evidence="1">Uncharacterized protein</fullName>
    </submittedName>
</protein>
<accession>A0A6C0HTU4</accession>
<reference evidence="1" key="1">
    <citation type="journal article" date="2020" name="Nature">
        <title>Giant virus diversity and host interactions through global metagenomics.</title>
        <authorList>
            <person name="Schulz F."/>
            <person name="Roux S."/>
            <person name="Paez-Espino D."/>
            <person name="Jungbluth S."/>
            <person name="Walsh D.A."/>
            <person name="Denef V.J."/>
            <person name="McMahon K.D."/>
            <person name="Konstantinidis K.T."/>
            <person name="Eloe-Fadrosh E.A."/>
            <person name="Kyrpides N.C."/>
            <person name="Woyke T."/>
        </authorList>
    </citation>
    <scope>NUCLEOTIDE SEQUENCE</scope>
    <source>
        <strain evidence="1">GVMAG-M-3300023184-16</strain>
    </source>
</reference>
<organism evidence="1">
    <name type="scientific">viral metagenome</name>
    <dbReference type="NCBI Taxonomy" id="1070528"/>
    <lineage>
        <taxon>unclassified sequences</taxon>
        <taxon>metagenomes</taxon>
        <taxon>organismal metagenomes</taxon>
    </lineage>
</organism>
<name>A0A6C0HTU4_9ZZZZ</name>
<proteinExistence type="predicted"/>